<dbReference type="PANTHER" id="PTHR32432">
    <property type="entry name" value="CELL DIVISION PROTEIN FTSA-RELATED"/>
    <property type="match status" value="1"/>
</dbReference>
<dbReference type="Proteomes" id="UP000231388">
    <property type="component" value="Unassembled WGS sequence"/>
</dbReference>
<evidence type="ECO:0000256" key="1">
    <source>
        <dbReference type="ARBA" id="ARBA00022475"/>
    </source>
</evidence>
<sequence length="426" mass="45560">MIFINFKVKLFLSMPKEKIIAVIDIGSSKICTIIANSVEGKNSVIGVSNVASKGIRKGVVVDIDEAVESISQSLERAERMAGCSVSSAFVTISGSHIESLNSHGVVAVSHQDAEIGEVDVSRVIEAAQAISLPSNRELIHVIPRDFIVDKQDGVRDPVGMSGIRLEVEVNIIHGSATALKNLTKCINRIGVEVSDLIYAALSAAEATLTDTEKTLGTILVDIGGGTTSIIIYKEGSPVYSSVLPVGGQNITNDLAIGLRASLETAEKIKLKLSVEGKNNSVEEMLKGELDVKEFGLETTTVQKKLLNDISRERLEELFKLVAIEIKKANCIGKLPAGIVITGGGAETYYIEKIARDVLRIPVRTAFPKGVSGLIDEIEGAPFSSAVGAILYSSKMNKEITRFGSKGRMQLMGILGKIKSFIKSLLP</sequence>
<evidence type="ECO:0000256" key="2">
    <source>
        <dbReference type="ARBA" id="ARBA00022618"/>
    </source>
</evidence>
<comment type="caution">
    <text evidence="8">The sequence shown here is derived from an EMBL/GenBank/DDBJ whole genome shotgun (WGS) entry which is preliminary data.</text>
</comment>
<evidence type="ECO:0000256" key="3">
    <source>
        <dbReference type="ARBA" id="ARBA00023136"/>
    </source>
</evidence>
<dbReference type="SUPFAM" id="SSF53067">
    <property type="entry name" value="Actin-like ATPase domain"/>
    <property type="match status" value="2"/>
</dbReference>
<dbReference type="PIRSF" id="PIRSF003101">
    <property type="entry name" value="FtsA"/>
    <property type="match status" value="1"/>
</dbReference>
<evidence type="ECO:0000313" key="8">
    <source>
        <dbReference type="EMBL" id="PIP04806.1"/>
    </source>
</evidence>
<organism evidence="8 9">
    <name type="scientific">candidate division WWE3 bacterium CG23_combo_of_CG06-09_8_20_14_all_40_14</name>
    <dbReference type="NCBI Taxonomy" id="1975095"/>
    <lineage>
        <taxon>Bacteria</taxon>
        <taxon>Katanobacteria</taxon>
    </lineage>
</organism>
<dbReference type="GO" id="GO:0032153">
    <property type="term" value="C:cell division site"/>
    <property type="evidence" value="ECO:0007669"/>
    <property type="project" value="UniProtKB-UniRule"/>
</dbReference>
<comment type="subcellular location">
    <subcellularLocation>
        <location evidence="5">Cell membrane</location>
        <topology evidence="5">Peripheral membrane protein</topology>
        <orientation evidence="5">Cytoplasmic side</orientation>
    </subcellularLocation>
    <text evidence="5">Localizes to the Z ring in an FtsZ-dependent manner. Targeted to the membrane through a conserved C-terminal amphipathic helix.</text>
</comment>
<evidence type="ECO:0000256" key="4">
    <source>
        <dbReference type="ARBA" id="ARBA00023306"/>
    </source>
</evidence>
<accession>A0A2G9XCW5</accession>
<evidence type="ECO:0000313" key="9">
    <source>
        <dbReference type="Proteomes" id="UP000231388"/>
    </source>
</evidence>
<keyword evidence="1 5" id="KW-1003">Cell membrane</keyword>
<comment type="similarity">
    <text evidence="5 6">Belongs to the FtsA/MreB family.</text>
</comment>
<keyword evidence="4 5" id="KW-0131">Cell cycle</keyword>
<dbReference type="NCBIfam" id="TIGR01174">
    <property type="entry name" value="ftsA"/>
    <property type="match status" value="1"/>
</dbReference>
<dbReference type="InterPro" id="IPR050696">
    <property type="entry name" value="FtsA/MreB"/>
</dbReference>
<dbReference type="SMART" id="SM00842">
    <property type="entry name" value="FtsA"/>
    <property type="match status" value="1"/>
</dbReference>
<dbReference type="Pfam" id="PF14450">
    <property type="entry name" value="FtsA"/>
    <property type="match status" value="2"/>
</dbReference>
<evidence type="ECO:0000256" key="6">
    <source>
        <dbReference type="PIRNR" id="PIRNR003101"/>
    </source>
</evidence>
<reference evidence="8 9" key="1">
    <citation type="submission" date="2017-09" db="EMBL/GenBank/DDBJ databases">
        <title>Depth-based differentiation of microbial function through sediment-hosted aquifers and enrichment of novel symbionts in the deep terrestrial subsurface.</title>
        <authorList>
            <person name="Probst A.J."/>
            <person name="Ladd B."/>
            <person name="Jarett J.K."/>
            <person name="Geller-Mcgrath D.E."/>
            <person name="Sieber C.M."/>
            <person name="Emerson J.B."/>
            <person name="Anantharaman K."/>
            <person name="Thomas B.C."/>
            <person name="Malmstrom R."/>
            <person name="Stieglmeier M."/>
            <person name="Klingl A."/>
            <person name="Woyke T."/>
            <person name="Ryan C.M."/>
            <person name="Banfield J.F."/>
        </authorList>
    </citation>
    <scope>NUCLEOTIDE SEQUENCE [LARGE SCALE GENOMIC DNA]</scope>
    <source>
        <strain evidence="8">CG23_combo_of_CG06-09_8_20_14_all_40_14</strain>
    </source>
</reference>
<dbReference type="CDD" id="cd24048">
    <property type="entry name" value="ASKHA_NBD_FtsA"/>
    <property type="match status" value="1"/>
</dbReference>
<dbReference type="InterPro" id="IPR020823">
    <property type="entry name" value="Cell_div_FtsA"/>
</dbReference>
<dbReference type="GO" id="GO:0009898">
    <property type="term" value="C:cytoplasmic side of plasma membrane"/>
    <property type="evidence" value="ECO:0007669"/>
    <property type="project" value="UniProtKB-UniRule"/>
</dbReference>
<gene>
    <name evidence="5 8" type="primary">ftsA</name>
    <name evidence="8" type="ORF">COX53_00390</name>
</gene>
<dbReference type="Pfam" id="PF02491">
    <property type="entry name" value="SHS2_FTSA"/>
    <property type="match status" value="1"/>
</dbReference>
<dbReference type="InterPro" id="IPR003494">
    <property type="entry name" value="SHS2_FtsA"/>
</dbReference>
<evidence type="ECO:0000256" key="5">
    <source>
        <dbReference type="HAMAP-Rule" id="MF_02033"/>
    </source>
</evidence>
<protein>
    <recommendedName>
        <fullName evidence="5 6">Cell division protein FtsA</fullName>
    </recommendedName>
</protein>
<dbReference type="AlphaFoldDB" id="A0A2G9XCW5"/>
<dbReference type="Gene3D" id="3.30.420.40">
    <property type="match status" value="2"/>
</dbReference>
<comment type="function">
    <text evidence="5 6">Cell division protein that is involved in the assembly of the Z ring. May serve as a membrane anchor for the Z ring.</text>
</comment>
<evidence type="ECO:0000259" key="7">
    <source>
        <dbReference type="SMART" id="SM00842"/>
    </source>
</evidence>
<keyword evidence="3 5" id="KW-0472">Membrane</keyword>
<feature type="domain" description="SHS2" evidence="7">
    <location>
        <begin position="20"/>
        <end position="207"/>
    </location>
</feature>
<comment type="subunit">
    <text evidence="5">Self-interacts. Interacts with FtsZ.</text>
</comment>
<dbReference type="HAMAP" id="MF_02033">
    <property type="entry name" value="FtsA"/>
    <property type="match status" value="1"/>
</dbReference>
<dbReference type="EMBL" id="PCQY01000006">
    <property type="protein sequence ID" value="PIP04806.1"/>
    <property type="molecule type" value="Genomic_DNA"/>
</dbReference>
<keyword evidence="2 5" id="KW-0132">Cell division</keyword>
<proteinExistence type="inferred from homology"/>
<dbReference type="InterPro" id="IPR043129">
    <property type="entry name" value="ATPase_NBD"/>
</dbReference>
<name>A0A2G9XCW5_UNCKA</name>
<dbReference type="GO" id="GO:0043093">
    <property type="term" value="P:FtsZ-dependent cytokinesis"/>
    <property type="evidence" value="ECO:0007669"/>
    <property type="project" value="UniProtKB-UniRule"/>
</dbReference>
<dbReference type="PANTHER" id="PTHR32432:SF4">
    <property type="entry name" value="CELL DIVISION PROTEIN FTSA"/>
    <property type="match status" value="1"/>
</dbReference>